<evidence type="ECO:0000256" key="6">
    <source>
        <dbReference type="ARBA" id="ARBA00022989"/>
    </source>
</evidence>
<evidence type="ECO:0000256" key="4">
    <source>
        <dbReference type="ARBA" id="ARBA00022692"/>
    </source>
</evidence>
<organism evidence="10 11">
    <name type="scientific">Coleophoma crateriformis</name>
    <dbReference type="NCBI Taxonomy" id="565419"/>
    <lineage>
        <taxon>Eukaryota</taxon>
        <taxon>Fungi</taxon>
        <taxon>Dikarya</taxon>
        <taxon>Ascomycota</taxon>
        <taxon>Pezizomycotina</taxon>
        <taxon>Leotiomycetes</taxon>
        <taxon>Helotiales</taxon>
        <taxon>Dermateaceae</taxon>
        <taxon>Coleophoma</taxon>
    </lineage>
</organism>
<evidence type="ECO:0000256" key="5">
    <source>
        <dbReference type="ARBA" id="ARBA00022968"/>
    </source>
</evidence>
<dbReference type="EMBL" id="PDLN01000003">
    <property type="protein sequence ID" value="RDW91492.1"/>
    <property type="molecule type" value="Genomic_DNA"/>
</dbReference>
<proteinExistence type="predicted"/>
<evidence type="ECO:0000313" key="11">
    <source>
        <dbReference type="Proteomes" id="UP000256328"/>
    </source>
</evidence>
<protein>
    <recommendedName>
        <fullName evidence="9">Fringe-like glycosyltransferase domain-containing protein</fullName>
    </recommendedName>
</protein>
<keyword evidence="11" id="KW-1185">Reference proteome</keyword>
<dbReference type="GO" id="GO:0016757">
    <property type="term" value="F:glycosyltransferase activity"/>
    <property type="evidence" value="ECO:0007669"/>
    <property type="project" value="UniProtKB-KW"/>
</dbReference>
<comment type="caution">
    <text evidence="10">The sequence shown here is derived from an EMBL/GenBank/DDBJ whole genome shotgun (WGS) entry which is preliminary data.</text>
</comment>
<dbReference type="Gene3D" id="3.90.550.50">
    <property type="match status" value="1"/>
</dbReference>
<dbReference type="AlphaFoldDB" id="A0A3D8SYV8"/>
<evidence type="ECO:0000259" key="9">
    <source>
        <dbReference type="Pfam" id="PF02434"/>
    </source>
</evidence>
<evidence type="ECO:0000256" key="8">
    <source>
        <dbReference type="ARBA" id="ARBA00037847"/>
    </source>
</evidence>
<sequence>MAAAMASAFTRSPFIRAIFFSAFCLVLFVYTLHPQTARLQRIEENLEVYAPIHAQKPSENFQPDCSVNATNLKSLQERFGLDDQIEYAKRYVRFTRKDIPRKSITKIEEDLLPAEFETVDIRNPPKQAECYRPLEVDVPKSPYPETVDASELLFGISTTYGRLHDERIGPMKEWSHWLTDGHGNSNGAGLILRLIDASDEEIEHSKAVMKEMGIDVQVFHSDSQIEMAQRYLSLLPALYDDASRPNRKWLVMCDDDTFFPSMHALLEELGKFDSESELYIGTLSEDVNQVARHGSQAFGGAGVFFSIPLAKRVAADYDACSTPDKLREANTGWGAQGDVLLRKCIYENTDVRLTALNSLWQLDLCTDVSGFYESGGKPLSLHHFKGGMWHTAFPYEISQIAHTCGEDCILQRFQTKDNFILTNGYSIAHYPKGIDFNVNQMERTFNSAPSDLGWNMDYAFGPQRQTLIESGKKVSWELKDAIVETDGSVRQFYIRNKDDWRWKESRNGKPMFNTDGVIELIWVP</sequence>
<evidence type="ECO:0000256" key="3">
    <source>
        <dbReference type="ARBA" id="ARBA00022679"/>
    </source>
</evidence>
<name>A0A3D8SYV8_9HELO</name>
<dbReference type="Proteomes" id="UP000256328">
    <property type="component" value="Unassembled WGS sequence"/>
</dbReference>
<keyword evidence="5" id="KW-0735">Signal-anchor</keyword>
<dbReference type="Pfam" id="PF02434">
    <property type="entry name" value="Fringe"/>
    <property type="match status" value="1"/>
</dbReference>
<dbReference type="PANTHER" id="PTHR10811">
    <property type="entry name" value="FRINGE-RELATED"/>
    <property type="match status" value="1"/>
</dbReference>
<keyword evidence="3" id="KW-0808">Transferase</keyword>
<feature type="domain" description="Fringe-like glycosyltransferase" evidence="9">
    <location>
        <begin position="217"/>
        <end position="359"/>
    </location>
</feature>
<accession>A0A3D8SYV8</accession>
<dbReference type="GO" id="GO:0016020">
    <property type="term" value="C:membrane"/>
    <property type="evidence" value="ECO:0007669"/>
    <property type="project" value="UniProtKB-SubCell"/>
</dbReference>
<gene>
    <name evidence="10" type="ORF">BP5796_02657</name>
</gene>
<dbReference type="FunFam" id="3.90.550.50:FF:000036">
    <property type="entry name" value="Putative glycosyltransferase family 31 protein"/>
    <property type="match status" value="1"/>
</dbReference>
<dbReference type="OrthoDB" id="414175at2759"/>
<evidence type="ECO:0000256" key="2">
    <source>
        <dbReference type="ARBA" id="ARBA00022676"/>
    </source>
</evidence>
<evidence type="ECO:0000313" key="10">
    <source>
        <dbReference type="EMBL" id="RDW91492.1"/>
    </source>
</evidence>
<comment type="subcellular location">
    <subcellularLocation>
        <location evidence="8">Endomembrane system</location>
        <topology evidence="8">Single-pass membrane protein</topology>
    </subcellularLocation>
    <subcellularLocation>
        <location evidence="1">Membrane</location>
        <topology evidence="1">Single-pass type II membrane protein</topology>
    </subcellularLocation>
</comment>
<keyword evidence="2" id="KW-0328">Glycosyltransferase</keyword>
<keyword evidence="6" id="KW-1133">Transmembrane helix</keyword>
<reference evidence="10 11" key="1">
    <citation type="journal article" date="2018" name="IMA Fungus">
        <title>IMA Genome-F 9: Draft genome sequence of Annulohypoxylon stygium, Aspergillus mulundensis, Berkeleyomyces basicola (syn. Thielaviopsis basicola), Ceratocystis smalleyi, two Cercospora beticola strains, Coleophoma cylindrospora, Fusarium fracticaudum, Phialophora cf. hyalina, and Morchella septimelata.</title>
        <authorList>
            <person name="Wingfield B.D."/>
            <person name="Bills G.F."/>
            <person name="Dong Y."/>
            <person name="Huang W."/>
            <person name="Nel W.J."/>
            <person name="Swalarsk-Parry B.S."/>
            <person name="Vaghefi N."/>
            <person name="Wilken P.M."/>
            <person name="An Z."/>
            <person name="de Beer Z.W."/>
            <person name="De Vos L."/>
            <person name="Chen L."/>
            <person name="Duong T.A."/>
            <person name="Gao Y."/>
            <person name="Hammerbacher A."/>
            <person name="Kikkert J.R."/>
            <person name="Li Y."/>
            <person name="Li H."/>
            <person name="Li K."/>
            <person name="Li Q."/>
            <person name="Liu X."/>
            <person name="Ma X."/>
            <person name="Naidoo K."/>
            <person name="Pethybridge S.J."/>
            <person name="Sun J."/>
            <person name="Steenkamp E.T."/>
            <person name="van der Nest M.A."/>
            <person name="van Wyk S."/>
            <person name="Wingfield M.J."/>
            <person name="Xiong C."/>
            <person name="Yue Q."/>
            <person name="Zhang X."/>
        </authorList>
    </citation>
    <scope>NUCLEOTIDE SEQUENCE [LARGE SCALE GENOMIC DNA]</scope>
    <source>
        <strain evidence="10 11">BP5796</strain>
    </source>
</reference>
<dbReference type="InterPro" id="IPR003378">
    <property type="entry name" value="Fringe-like_glycosylTrfase"/>
</dbReference>
<dbReference type="GO" id="GO:0012505">
    <property type="term" value="C:endomembrane system"/>
    <property type="evidence" value="ECO:0007669"/>
    <property type="project" value="UniProtKB-SubCell"/>
</dbReference>
<keyword evidence="4" id="KW-0812">Transmembrane</keyword>
<evidence type="ECO:0000256" key="7">
    <source>
        <dbReference type="ARBA" id="ARBA00023136"/>
    </source>
</evidence>
<keyword evidence="7" id="KW-0472">Membrane</keyword>
<evidence type="ECO:0000256" key="1">
    <source>
        <dbReference type="ARBA" id="ARBA00004606"/>
    </source>
</evidence>